<dbReference type="InterPro" id="IPR036397">
    <property type="entry name" value="RNaseH_sf"/>
</dbReference>
<feature type="region of interest" description="Disordered" evidence="1">
    <location>
        <begin position="57"/>
        <end position="81"/>
    </location>
</feature>
<dbReference type="Proteomes" id="UP000237105">
    <property type="component" value="Unassembled WGS sequence"/>
</dbReference>
<dbReference type="InterPro" id="IPR002156">
    <property type="entry name" value="RNaseH_domain"/>
</dbReference>
<name>A0A2P5CMW2_PARAD</name>
<proteinExistence type="predicted"/>
<evidence type="ECO:0000313" key="4">
    <source>
        <dbReference type="Proteomes" id="UP000237105"/>
    </source>
</evidence>
<keyword evidence="4" id="KW-1185">Reference proteome</keyword>
<evidence type="ECO:0000313" key="3">
    <source>
        <dbReference type="EMBL" id="PON62335.1"/>
    </source>
</evidence>
<dbReference type="OrthoDB" id="1744543at2759"/>
<keyword evidence="3" id="KW-0436">Ligase</keyword>
<comment type="caution">
    <text evidence="3">The sequence shown here is derived from an EMBL/GenBank/DDBJ whole genome shotgun (WGS) entry which is preliminary data.</text>
</comment>
<dbReference type="GO" id="GO:0004523">
    <property type="term" value="F:RNA-DNA hybrid ribonuclease activity"/>
    <property type="evidence" value="ECO:0007669"/>
    <property type="project" value="InterPro"/>
</dbReference>
<dbReference type="EMBL" id="JXTB01000113">
    <property type="protein sequence ID" value="PON62335.1"/>
    <property type="molecule type" value="Genomic_DNA"/>
</dbReference>
<accession>A0A2P5CMW2</accession>
<dbReference type="AlphaFoldDB" id="A0A2P5CMW2"/>
<dbReference type="GO" id="GO:0016874">
    <property type="term" value="F:ligase activity"/>
    <property type="evidence" value="ECO:0007669"/>
    <property type="project" value="UniProtKB-KW"/>
</dbReference>
<dbReference type="Gene3D" id="3.30.420.10">
    <property type="entry name" value="Ribonuclease H-like superfamily/Ribonuclease H"/>
    <property type="match status" value="1"/>
</dbReference>
<organism evidence="3 4">
    <name type="scientific">Parasponia andersonii</name>
    <name type="common">Sponia andersonii</name>
    <dbReference type="NCBI Taxonomy" id="3476"/>
    <lineage>
        <taxon>Eukaryota</taxon>
        <taxon>Viridiplantae</taxon>
        <taxon>Streptophyta</taxon>
        <taxon>Embryophyta</taxon>
        <taxon>Tracheophyta</taxon>
        <taxon>Spermatophyta</taxon>
        <taxon>Magnoliopsida</taxon>
        <taxon>eudicotyledons</taxon>
        <taxon>Gunneridae</taxon>
        <taxon>Pentapetalae</taxon>
        <taxon>rosids</taxon>
        <taxon>fabids</taxon>
        <taxon>Rosales</taxon>
        <taxon>Cannabaceae</taxon>
        <taxon>Parasponia</taxon>
    </lineage>
</organism>
<dbReference type="GO" id="GO:0003676">
    <property type="term" value="F:nucleic acid binding"/>
    <property type="evidence" value="ECO:0007669"/>
    <property type="project" value="InterPro"/>
</dbReference>
<feature type="compositionally biased region" description="Low complexity" evidence="1">
    <location>
        <begin position="57"/>
        <end position="76"/>
    </location>
</feature>
<evidence type="ECO:0000259" key="2">
    <source>
        <dbReference type="Pfam" id="PF13456"/>
    </source>
</evidence>
<reference evidence="4" key="1">
    <citation type="submission" date="2016-06" db="EMBL/GenBank/DDBJ databases">
        <title>Parallel loss of symbiosis genes in relatives of nitrogen-fixing non-legume Parasponia.</title>
        <authorList>
            <person name="Van Velzen R."/>
            <person name="Holmer R."/>
            <person name="Bu F."/>
            <person name="Rutten L."/>
            <person name="Van Zeijl A."/>
            <person name="Liu W."/>
            <person name="Santuari L."/>
            <person name="Cao Q."/>
            <person name="Sharma T."/>
            <person name="Shen D."/>
            <person name="Roswanjaya Y."/>
            <person name="Wardhani T."/>
            <person name="Kalhor M.S."/>
            <person name="Jansen J."/>
            <person name="Van den Hoogen J."/>
            <person name="Gungor B."/>
            <person name="Hartog M."/>
            <person name="Hontelez J."/>
            <person name="Verver J."/>
            <person name="Yang W.-C."/>
            <person name="Schijlen E."/>
            <person name="Repin R."/>
            <person name="Schilthuizen M."/>
            <person name="Schranz E."/>
            <person name="Heidstra R."/>
            <person name="Miyata K."/>
            <person name="Fedorova E."/>
            <person name="Kohlen W."/>
            <person name="Bisseling T."/>
            <person name="Smit S."/>
            <person name="Geurts R."/>
        </authorList>
    </citation>
    <scope>NUCLEOTIDE SEQUENCE [LARGE SCALE GENOMIC DNA]</scope>
    <source>
        <strain evidence="4">cv. WU1-14</strain>
    </source>
</reference>
<dbReference type="Pfam" id="PF13456">
    <property type="entry name" value="RVT_3"/>
    <property type="match status" value="1"/>
</dbReference>
<gene>
    <name evidence="3" type="ORF">PanWU01x14_138600</name>
</gene>
<dbReference type="STRING" id="3476.A0A2P5CMW2"/>
<protein>
    <submittedName>
        <fullName evidence="3">E3 ubiquitin ligase RBR family</fullName>
    </submittedName>
</protein>
<feature type="domain" description="RNase H type-1" evidence="2">
    <location>
        <begin position="198"/>
        <end position="267"/>
    </location>
</feature>
<sequence length="284" mass="31424">MATSRTRDPNPNDNLDFLSLVSGQRRELMAAETFESDIDFAYRLQLQEALAASVAVQPSSSSSSSSSSSASASAAVEPTRHRLVLTQNEDAPRFASLQSEELARVEQEITDREQSAMEMRKVRVDLSRRIHDQKVARKISTIPEEDWVHWGDGFERPFGEGSSRSAIGVDSQDEDEEEDEAVFRVYFKGLVSEEKIGNEKSAMAGIGVAICDPRGNLVFELRKPLFGKGLSKLAAEAMALIEGLNAALALELKRVTLCCDNFTFHQFVSFLPSVSTVRFFDSSF</sequence>
<evidence type="ECO:0000256" key="1">
    <source>
        <dbReference type="SAM" id="MobiDB-lite"/>
    </source>
</evidence>